<accession>A0A0A1VUN4</accession>
<comment type="caution">
    <text evidence="1">The sequence shown here is derived from an EMBL/GenBank/DDBJ whole genome shotgun (WGS) entry which is preliminary data.</text>
</comment>
<protein>
    <submittedName>
        <fullName evidence="1">Uncharacterized protein</fullName>
    </submittedName>
</protein>
<dbReference type="EMBL" id="BBPA01000031">
    <property type="protein sequence ID" value="GAL92961.1"/>
    <property type="molecule type" value="Genomic_DNA"/>
</dbReference>
<evidence type="ECO:0000313" key="1">
    <source>
        <dbReference type="EMBL" id="GAL92961.1"/>
    </source>
</evidence>
<reference evidence="2" key="1">
    <citation type="journal article" date="2015" name="Genome">
        <title>Whole Genome Sequence of the Non-Microcystin-Producing Microcystis aeruginosa Strain NIES-44.</title>
        <authorList>
            <person name="Okano K."/>
            <person name="Miyata N."/>
            <person name="Ozaki Y."/>
        </authorList>
    </citation>
    <scope>NUCLEOTIDE SEQUENCE [LARGE SCALE GENOMIC DNA]</scope>
    <source>
        <strain evidence="2">NIES-44</strain>
    </source>
</reference>
<dbReference type="AlphaFoldDB" id="A0A0A1VUN4"/>
<dbReference type="Proteomes" id="UP000030321">
    <property type="component" value="Unassembled WGS sequence"/>
</dbReference>
<gene>
    <name evidence="1" type="ORF">N44_01648</name>
</gene>
<name>A0A0A1VUN4_MICAE</name>
<organism evidence="1 2">
    <name type="scientific">Microcystis aeruginosa NIES-44</name>
    <dbReference type="NCBI Taxonomy" id="449439"/>
    <lineage>
        <taxon>Bacteria</taxon>
        <taxon>Bacillati</taxon>
        <taxon>Cyanobacteriota</taxon>
        <taxon>Cyanophyceae</taxon>
        <taxon>Oscillatoriophycideae</taxon>
        <taxon>Chroococcales</taxon>
        <taxon>Microcystaceae</taxon>
        <taxon>Microcystis</taxon>
    </lineage>
</organism>
<evidence type="ECO:0000313" key="2">
    <source>
        <dbReference type="Proteomes" id="UP000030321"/>
    </source>
</evidence>
<proteinExistence type="predicted"/>
<sequence length="37" mass="4498">MQPMQPMKMGNMSMNFALMEMQMGELKYEYGRHKNRQ</sequence>